<proteinExistence type="predicted"/>
<dbReference type="OrthoDB" id="689578at2759"/>
<dbReference type="EMBL" id="CAJGYO010000002">
    <property type="protein sequence ID" value="CAD6209894.1"/>
    <property type="molecule type" value="Genomic_DNA"/>
</dbReference>
<dbReference type="AlphaFoldDB" id="A0A811MS82"/>
<evidence type="ECO:0000313" key="2">
    <source>
        <dbReference type="Proteomes" id="UP000604825"/>
    </source>
</evidence>
<keyword evidence="2" id="KW-1185">Reference proteome</keyword>
<reference evidence="1" key="1">
    <citation type="submission" date="2020-10" db="EMBL/GenBank/DDBJ databases">
        <authorList>
            <person name="Han B."/>
            <person name="Lu T."/>
            <person name="Zhao Q."/>
            <person name="Huang X."/>
            <person name="Zhao Y."/>
        </authorList>
    </citation>
    <scope>NUCLEOTIDE SEQUENCE</scope>
</reference>
<dbReference type="Proteomes" id="UP000604825">
    <property type="component" value="Unassembled WGS sequence"/>
</dbReference>
<sequence length="56" mass="5886">MDLGAGPPCAFLPPDLPIEGLMIFVPSRTAKGGVGLFMAIAECHVDAFEQICHSVD</sequence>
<dbReference type="InterPro" id="IPR023213">
    <property type="entry name" value="CAT-like_dom_sf"/>
</dbReference>
<evidence type="ECO:0000313" key="1">
    <source>
        <dbReference type="EMBL" id="CAD6209894.1"/>
    </source>
</evidence>
<comment type="caution">
    <text evidence="1">The sequence shown here is derived from an EMBL/GenBank/DDBJ whole genome shotgun (WGS) entry which is preliminary data.</text>
</comment>
<gene>
    <name evidence="1" type="ORF">NCGR_LOCUS6036</name>
</gene>
<dbReference type="GO" id="GO:0016747">
    <property type="term" value="F:acyltransferase activity, transferring groups other than amino-acyl groups"/>
    <property type="evidence" value="ECO:0007669"/>
    <property type="project" value="UniProtKB-ARBA"/>
</dbReference>
<protein>
    <submittedName>
        <fullName evidence="1">Uncharacterized protein</fullName>
    </submittedName>
</protein>
<accession>A0A811MS82</accession>
<organism evidence="1 2">
    <name type="scientific">Miscanthus lutarioriparius</name>
    <dbReference type="NCBI Taxonomy" id="422564"/>
    <lineage>
        <taxon>Eukaryota</taxon>
        <taxon>Viridiplantae</taxon>
        <taxon>Streptophyta</taxon>
        <taxon>Embryophyta</taxon>
        <taxon>Tracheophyta</taxon>
        <taxon>Spermatophyta</taxon>
        <taxon>Magnoliopsida</taxon>
        <taxon>Liliopsida</taxon>
        <taxon>Poales</taxon>
        <taxon>Poaceae</taxon>
        <taxon>PACMAD clade</taxon>
        <taxon>Panicoideae</taxon>
        <taxon>Andropogonodae</taxon>
        <taxon>Andropogoneae</taxon>
        <taxon>Saccharinae</taxon>
        <taxon>Miscanthus</taxon>
    </lineage>
</organism>
<name>A0A811MS82_9POAL</name>
<dbReference type="Gene3D" id="3.30.559.10">
    <property type="entry name" value="Chloramphenicol acetyltransferase-like domain"/>
    <property type="match status" value="1"/>
</dbReference>